<evidence type="ECO:0000256" key="1">
    <source>
        <dbReference type="ARBA" id="ARBA00004236"/>
    </source>
</evidence>
<dbReference type="SUPFAM" id="SSF56112">
    <property type="entry name" value="Protein kinase-like (PK-like)"/>
    <property type="match status" value="1"/>
</dbReference>
<organism evidence="4 5">
    <name type="scientific">Quercus suber</name>
    <name type="common">Cork oak</name>
    <dbReference type="NCBI Taxonomy" id="58331"/>
    <lineage>
        <taxon>Eukaryota</taxon>
        <taxon>Viridiplantae</taxon>
        <taxon>Streptophyta</taxon>
        <taxon>Embryophyta</taxon>
        <taxon>Tracheophyta</taxon>
        <taxon>Spermatophyta</taxon>
        <taxon>Magnoliopsida</taxon>
        <taxon>eudicotyledons</taxon>
        <taxon>Gunneridae</taxon>
        <taxon>Pentapetalae</taxon>
        <taxon>rosids</taxon>
        <taxon>fabids</taxon>
        <taxon>Fagales</taxon>
        <taxon>Fagaceae</taxon>
        <taxon>Quercus</taxon>
    </lineage>
</organism>
<comment type="caution">
    <text evidence="4">The sequence shown here is derived from an EMBL/GenBank/DDBJ whole genome shotgun (WGS) entry which is preliminary data.</text>
</comment>
<dbReference type="PANTHER" id="PTHR45621">
    <property type="entry name" value="OS01G0588500 PROTEIN-RELATED"/>
    <property type="match status" value="1"/>
</dbReference>
<evidence type="ECO:0000256" key="2">
    <source>
        <dbReference type="ARBA" id="ARBA00022475"/>
    </source>
</evidence>
<sequence>MKQSAGDHLIQFNVSDLEKATKGFKPSYKIRGGEFGAFYKGTLKQSGKKTYVLIQQIQGHVLKAKSDHSWVKELNTIAAIKHQNLVNSIGYCLSEGVRFVVGECICYKSLSHYLFKGLLPWGERLVAVQDAA</sequence>
<accession>A0AAW0LAD4</accession>
<keyword evidence="2" id="KW-1003">Cell membrane</keyword>
<keyword evidence="4" id="KW-0418">Kinase</keyword>
<gene>
    <name evidence="4" type="primary">PBL17_0</name>
    <name evidence="4" type="ORF">CFP56_004634</name>
</gene>
<feature type="domain" description="Serine-threonine/tyrosine-protein kinase catalytic" evidence="3">
    <location>
        <begin position="29"/>
        <end position="116"/>
    </location>
</feature>
<keyword evidence="4" id="KW-0808">Transferase</keyword>
<dbReference type="GO" id="GO:0004672">
    <property type="term" value="F:protein kinase activity"/>
    <property type="evidence" value="ECO:0007669"/>
    <property type="project" value="InterPro"/>
</dbReference>
<dbReference type="Pfam" id="PF07714">
    <property type="entry name" value="PK_Tyr_Ser-Thr"/>
    <property type="match status" value="1"/>
</dbReference>
<proteinExistence type="predicted"/>
<dbReference type="AlphaFoldDB" id="A0AAW0LAD4"/>
<dbReference type="Gene3D" id="3.30.200.20">
    <property type="entry name" value="Phosphorylase Kinase, domain 1"/>
    <property type="match status" value="1"/>
</dbReference>
<reference evidence="4 5" key="1">
    <citation type="journal article" date="2018" name="Sci. Data">
        <title>The draft genome sequence of cork oak.</title>
        <authorList>
            <person name="Ramos A.M."/>
            <person name="Usie A."/>
            <person name="Barbosa P."/>
            <person name="Barros P.M."/>
            <person name="Capote T."/>
            <person name="Chaves I."/>
            <person name="Simoes F."/>
            <person name="Abreu I."/>
            <person name="Carrasquinho I."/>
            <person name="Faro C."/>
            <person name="Guimaraes J.B."/>
            <person name="Mendonca D."/>
            <person name="Nobrega F."/>
            <person name="Rodrigues L."/>
            <person name="Saibo N.J.M."/>
            <person name="Varela M.C."/>
            <person name="Egas C."/>
            <person name="Matos J."/>
            <person name="Miguel C.M."/>
            <person name="Oliveira M.M."/>
            <person name="Ricardo C.P."/>
            <person name="Goncalves S."/>
        </authorList>
    </citation>
    <scope>NUCLEOTIDE SEQUENCE [LARGE SCALE GENOMIC DNA]</scope>
    <source>
        <strain evidence="5">cv. HL8</strain>
    </source>
</reference>
<dbReference type="InterPro" id="IPR011009">
    <property type="entry name" value="Kinase-like_dom_sf"/>
</dbReference>
<comment type="subcellular location">
    <subcellularLocation>
        <location evidence="1">Cell membrane</location>
    </subcellularLocation>
</comment>
<protein>
    <submittedName>
        <fullName evidence="4">Serine/threonine-protein kinase pbl17</fullName>
    </submittedName>
</protein>
<evidence type="ECO:0000313" key="4">
    <source>
        <dbReference type="EMBL" id="KAK7848642.1"/>
    </source>
</evidence>
<dbReference type="InterPro" id="IPR001245">
    <property type="entry name" value="Ser-Thr/Tyr_kinase_cat_dom"/>
</dbReference>
<dbReference type="EMBL" id="PKMF04000125">
    <property type="protein sequence ID" value="KAK7848642.1"/>
    <property type="molecule type" value="Genomic_DNA"/>
</dbReference>
<dbReference type="Proteomes" id="UP000237347">
    <property type="component" value="Unassembled WGS sequence"/>
</dbReference>
<keyword evidence="2" id="KW-0472">Membrane</keyword>
<dbReference type="InterPro" id="IPR050823">
    <property type="entry name" value="Plant_Ser_Thr_Prot_Kinase"/>
</dbReference>
<evidence type="ECO:0000313" key="5">
    <source>
        <dbReference type="Proteomes" id="UP000237347"/>
    </source>
</evidence>
<evidence type="ECO:0000259" key="3">
    <source>
        <dbReference type="Pfam" id="PF07714"/>
    </source>
</evidence>
<name>A0AAW0LAD4_QUESU</name>
<keyword evidence="5" id="KW-1185">Reference proteome</keyword>
<dbReference type="GO" id="GO:0005886">
    <property type="term" value="C:plasma membrane"/>
    <property type="evidence" value="ECO:0007669"/>
    <property type="project" value="UniProtKB-SubCell"/>
</dbReference>